<comment type="caution">
    <text evidence="2">The sequence shown here is derived from an EMBL/GenBank/DDBJ whole genome shotgun (WGS) entry which is preliminary data.</text>
</comment>
<proteinExistence type="predicted"/>
<evidence type="ECO:0000313" key="2">
    <source>
        <dbReference type="EMBL" id="MPM53659.1"/>
    </source>
</evidence>
<feature type="compositionally biased region" description="Basic and acidic residues" evidence="1">
    <location>
        <begin position="44"/>
        <end position="71"/>
    </location>
</feature>
<protein>
    <submittedName>
        <fullName evidence="2">Uncharacterized protein</fullName>
    </submittedName>
</protein>
<sequence length="323" mass="36718">MNKRRILYKAIAILLIIASLGGLASCTPQLKPSPEASNEDEEKEPPKELEELKKSIEDIEKALMSMHEEKKRAKQGIISSQSGGGQGQQGQQQGQGGQQGQQSQQQGQQQGSMGQEQIQIQMKPEELAEYQKQQEKAKLQEELAKKDKETLEKFESLKKDVLGLHEKWNSFEPKAVVALAPQKSMEDFENALNNLTDTIQSKDEYINLLSVNSLYKTLPDFYELYKTKEPPDLDRLRYGIKKVKLVAEKDDYNSMKPALEYLINVWSVAKPKLKKSSSELMNKFEFALNDLKKSIEDKNKTIIDAKSEVLLKIIDEMVQSLKK</sequence>
<reference evidence="2" key="1">
    <citation type="submission" date="2019-08" db="EMBL/GenBank/DDBJ databases">
        <authorList>
            <person name="Kucharzyk K."/>
            <person name="Murdoch R.W."/>
            <person name="Higgins S."/>
            <person name="Loffler F."/>
        </authorList>
    </citation>
    <scope>NUCLEOTIDE SEQUENCE</scope>
</reference>
<dbReference type="SUPFAM" id="SSF81995">
    <property type="entry name" value="beta-sandwich domain of Sec23/24"/>
    <property type="match status" value="1"/>
</dbReference>
<gene>
    <name evidence="2" type="ORF">SDC9_100428</name>
</gene>
<dbReference type="EMBL" id="VSSQ01014438">
    <property type="protein sequence ID" value="MPM53659.1"/>
    <property type="molecule type" value="Genomic_DNA"/>
</dbReference>
<evidence type="ECO:0000256" key="1">
    <source>
        <dbReference type="SAM" id="MobiDB-lite"/>
    </source>
</evidence>
<name>A0A645AKI6_9ZZZZ</name>
<dbReference type="AlphaFoldDB" id="A0A645AKI6"/>
<organism evidence="2">
    <name type="scientific">bioreactor metagenome</name>
    <dbReference type="NCBI Taxonomy" id="1076179"/>
    <lineage>
        <taxon>unclassified sequences</taxon>
        <taxon>metagenomes</taxon>
        <taxon>ecological metagenomes</taxon>
    </lineage>
</organism>
<feature type="region of interest" description="Disordered" evidence="1">
    <location>
        <begin position="25"/>
        <end position="119"/>
    </location>
</feature>
<accession>A0A645AKI6</accession>
<dbReference type="PROSITE" id="PS51257">
    <property type="entry name" value="PROKAR_LIPOPROTEIN"/>
    <property type="match status" value="1"/>
</dbReference>
<feature type="compositionally biased region" description="Low complexity" evidence="1">
    <location>
        <begin position="100"/>
        <end position="119"/>
    </location>
</feature>
<feature type="compositionally biased region" description="Gly residues" evidence="1">
    <location>
        <begin position="82"/>
        <end position="99"/>
    </location>
</feature>